<dbReference type="AlphaFoldDB" id="A0A2M9ZLA3"/>
<protein>
    <recommendedName>
        <fullName evidence="5">DUF1353 domain-containing protein</fullName>
    </recommendedName>
</protein>
<dbReference type="Proteomes" id="UP000231962">
    <property type="component" value="Unassembled WGS sequence"/>
</dbReference>
<dbReference type="OrthoDB" id="8592135at2"/>
<evidence type="ECO:0000313" key="2">
    <source>
        <dbReference type="EMBL" id="PJZ72723.1"/>
    </source>
</evidence>
<comment type="caution">
    <text evidence="2">The sequence shown here is derived from an EMBL/GenBank/DDBJ whole genome shotgun (WGS) entry which is preliminary data.</text>
</comment>
<proteinExistence type="predicted"/>
<dbReference type="EMBL" id="NPDY01000006">
    <property type="protein sequence ID" value="PJZ69869.1"/>
    <property type="molecule type" value="Genomic_DNA"/>
</dbReference>
<organism evidence="2 4">
    <name type="scientific">Leptospira perolatii</name>
    <dbReference type="NCBI Taxonomy" id="2023191"/>
    <lineage>
        <taxon>Bacteria</taxon>
        <taxon>Pseudomonadati</taxon>
        <taxon>Spirochaetota</taxon>
        <taxon>Spirochaetia</taxon>
        <taxon>Leptospirales</taxon>
        <taxon>Leptospiraceae</taxon>
        <taxon>Leptospira</taxon>
    </lineage>
</organism>
<evidence type="ECO:0000313" key="4">
    <source>
        <dbReference type="Proteomes" id="UP000231990"/>
    </source>
</evidence>
<dbReference type="Proteomes" id="UP000231990">
    <property type="component" value="Unassembled WGS sequence"/>
</dbReference>
<name>A0A2M9ZLA3_9LEPT</name>
<reference evidence="3 4" key="1">
    <citation type="submission" date="2017-07" db="EMBL/GenBank/DDBJ databases">
        <title>Leptospira spp. isolated from tropical soils.</title>
        <authorList>
            <person name="Thibeaux R."/>
            <person name="Iraola G."/>
            <person name="Ferres I."/>
            <person name="Bierque E."/>
            <person name="Girault D."/>
            <person name="Soupe-Gilbert M.-E."/>
            <person name="Picardeau M."/>
            <person name="Goarant C."/>
        </authorList>
    </citation>
    <scope>NUCLEOTIDE SEQUENCE [LARGE SCALE GENOMIC DNA]</scope>
    <source>
        <strain evidence="2 4">FH1-B-B1</strain>
        <strain evidence="1 3">FH1-B-C1</strain>
    </source>
</reference>
<accession>A0A2M9ZLA3</accession>
<evidence type="ECO:0000313" key="1">
    <source>
        <dbReference type="EMBL" id="PJZ69869.1"/>
    </source>
</evidence>
<evidence type="ECO:0000313" key="3">
    <source>
        <dbReference type="Proteomes" id="UP000231962"/>
    </source>
</evidence>
<sequence length="147" mass="16988">MADHIKYRTLRNYKYQLLYDYTIQIDLRPASEIIEPHQGELRFIRLKQNGQLTIFEGYAWDGPSGPTIDTPNFMRGSLVHDALYQLMRNSRLDQSTRKYADDLLHDLCIEDGMSKLRAKWVHWAVRTFGGSAAAPGSNHDYEELTAP</sequence>
<keyword evidence="3" id="KW-1185">Reference proteome</keyword>
<dbReference type="EMBL" id="NPDZ01000008">
    <property type="protein sequence ID" value="PJZ72723.1"/>
    <property type="molecule type" value="Genomic_DNA"/>
</dbReference>
<evidence type="ECO:0008006" key="5">
    <source>
        <dbReference type="Google" id="ProtNLM"/>
    </source>
</evidence>
<dbReference type="RefSeq" id="WP_100713537.1">
    <property type="nucleotide sequence ID" value="NZ_NPDY01000006.1"/>
</dbReference>
<gene>
    <name evidence="1" type="ORF">CH360_08130</name>
    <name evidence="2" type="ORF">CH373_13555</name>
</gene>